<dbReference type="Pfam" id="PF07722">
    <property type="entry name" value="Peptidase_C26"/>
    <property type="match status" value="1"/>
</dbReference>
<sequence>MTTAQRPVIALTTPLHSTAYSRDYIADLDRLAAQACAGIEAAGGRALLFDSSGSSIAPDATELLDIARIDGVVLLGGGDVDPAHYGSPGHPDAVRVDSRADALELALIAAARAARLPVLGICRGLQLINIAFGGSLITDLGPDSAHKDHSPESAMVGHQVMVVPGTVLRTMLGAPVVEVRSSHHQGVEELGEGLIVSALADDGIVEGIEVPAQEGGEWVVAVQWHPEDALTEPGQLQALFGALVSESARRQEARLAVA</sequence>
<evidence type="ECO:0000313" key="2">
    <source>
        <dbReference type="Proteomes" id="UP000523000"/>
    </source>
</evidence>
<reference evidence="1 2" key="1">
    <citation type="submission" date="2020-08" db="EMBL/GenBank/DDBJ databases">
        <title>Sequencing the genomes of 1000 actinobacteria strains.</title>
        <authorList>
            <person name="Klenk H.-P."/>
        </authorList>
    </citation>
    <scope>NUCLEOTIDE SEQUENCE [LARGE SCALE GENOMIC DNA]</scope>
    <source>
        <strain evidence="1 2">DSM 22826</strain>
    </source>
</reference>
<dbReference type="InterPro" id="IPR011697">
    <property type="entry name" value="Peptidase_C26"/>
</dbReference>
<dbReference type="GO" id="GO:0006598">
    <property type="term" value="P:polyamine catabolic process"/>
    <property type="evidence" value="ECO:0007669"/>
    <property type="project" value="TreeGrafter"/>
</dbReference>
<keyword evidence="1" id="KW-0315">Glutamine amidotransferase</keyword>
<dbReference type="SUPFAM" id="SSF52317">
    <property type="entry name" value="Class I glutamine amidotransferase-like"/>
    <property type="match status" value="1"/>
</dbReference>
<keyword evidence="1" id="KW-0808">Transferase</keyword>
<dbReference type="InterPro" id="IPR044668">
    <property type="entry name" value="PuuD-like"/>
</dbReference>
<dbReference type="RefSeq" id="WP_183509726.1">
    <property type="nucleotide sequence ID" value="NZ_BAABGK010000079.1"/>
</dbReference>
<dbReference type="PROSITE" id="PS51273">
    <property type="entry name" value="GATASE_TYPE_1"/>
    <property type="match status" value="1"/>
</dbReference>
<dbReference type="Gene3D" id="3.40.50.880">
    <property type="match status" value="1"/>
</dbReference>
<dbReference type="GO" id="GO:0033969">
    <property type="term" value="F:gamma-glutamyl-gamma-aminobutyrate hydrolase activity"/>
    <property type="evidence" value="ECO:0007669"/>
    <property type="project" value="TreeGrafter"/>
</dbReference>
<dbReference type="AlphaFoldDB" id="A0A839QJY8"/>
<dbReference type="GO" id="GO:0016740">
    <property type="term" value="F:transferase activity"/>
    <property type="evidence" value="ECO:0007669"/>
    <property type="project" value="UniProtKB-KW"/>
</dbReference>
<protein>
    <submittedName>
        <fullName evidence="1">Putative glutamine amidotransferase</fullName>
    </submittedName>
</protein>
<dbReference type="EMBL" id="JACHVS010000001">
    <property type="protein sequence ID" value="MBB2994346.1"/>
    <property type="molecule type" value="Genomic_DNA"/>
</dbReference>
<dbReference type="Proteomes" id="UP000523000">
    <property type="component" value="Unassembled WGS sequence"/>
</dbReference>
<keyword evidence="2" id="KW-1185">Reference proteome</keyword>
<dbReference type="InterPro" id="IPR029062">
    <property type="entry name" value="Class_I_gatase-like"/>
</dbReference>
<proteinExistence type="predicted"/>
<organism evidence="1 2">
    <name type="scientific">Paeniglutamicibacter cryotolerans</name>
    <dbReference type="NCBI Taxonomy" id="670079"/>
    <lineage>
        <taxon>Bacteria</taxon>
        <taxon>Bacillati</taxon>
        <taxon>Actinomycetota</taxon>
        <taxon>Actinomycetes</taxon>
        <taxon>Micrococcales</taxon>
        <taxon>Micrococcaceae</taxon>
        <taxon>Paeniglutamicibacter</taxon>
    </lineage>
</organism>
<dbReference type="GO" id="GO:0005829">
    <property type="term" value="C:cytosol"/>
    <property type="evidence" value="ECO:0007669"/>
    <property type="project" value="TreeGrafter"/>
</dbReference>
<dbReference type="PANTHER" id="PTHR43235:SF1">
    <property type="entry name" value="GLUTAMINE AMIDOTRANSFERASE PB2B2.05-RELATED"/>
    <property type="match status" value="1"/>
</dbReference>
<evidence type="ECO:0000313" key="1">
    <source>
        <dbReference type="EMBL" id="MBB2994346.1"/>
    </source>
</evidence>
<gene>
    <name evidence="1" type="ORF">E9229_000537</name>
</gene>
<comment type="caution">
    <text evidence="1">The sequence shown here is derived from an EMBL/GenBank/DDBJ whole genome shotgun (WGS) entry which is preliminary data.</text>
</comment>
<accession>A0A839QJY8</accession>
<name>A0A839QJY8_9MICC</name>
<dbReference type="PANTHER" id="PTHR43235">
    <property type="entry name" value="GLUTAMINE AMIDOTRANSFERASE PB2B2.05-RELATED"/>
    <property type="match status" value="1"/>
</dbReference>